<comment type="caution">
    <text evidence="1">The sequence shown here is derived from an EMBL/GenBank/DDBJ whole genome shotgun (WGS) entry which is preliminary data.</text>
</comment>
<dbReference type="EMBL" id="JANPWZ010000686">
    <property type="protein sequence ID" value="KAJ3573391.1"/>
    <property type="molecule type" value="Genomic_DNA"/>
</dbReference>
<reference evidence="1" key="1">
    <citation type="submission" date="2022-07" db="EMBL/GenBank/DDBJ databases">
        <title>Genome Sequence of Xylaria arbuscula.</title>
        <authorList>
            <person name="Buettner E."/>
        </authorList>
    </citation>
    <scope>NUCLEOTIDE SEQUENCE</scope>
    <source>
        <strain evidence="1">VT107</strain>
    </source>
</reference>
<evidence type="ECO:0000313" key="1">
    <source>
        <dbReference type="EMBL" id="KAJ3573391.1"/>
    </source>
</evidence>
<keyword evidence="2" id="KW-1185">Reference proteome</keyword>
<dbReference type="Proteomes" id="UP001148614">
    <property type="component" value="Unassembled WGS sequence"/>
</dbReference>
<protein>
    <submittedName>
        <fullName evidence="1">Uncharacterized protein</fullName>
    </submittedName>
</protein>
<name>A0A9W8NG82_9PEZI</name>
<evidence type="ECO:0000313" key="2">
    <source>
        <dbReference type="Proteomes" id="UP001148614"/>
    </source>
</evidence>
<dbReference type="AlphaFoldDB" id="A0A9W8NG82"/>
<gene>
    <name evidence="1" type="ORF">NPX13_g4720</name>
</gene>
<proteinExistence type="predicted"/>
<organism evidence="1 2">
    <name type="scientific">Xylaria arbuscula</name>
    <dbReference type="NCBI Taxonomy" id="114810"/>
    <lineage>
        <taxon>Eukaryota</taxon>
        <taxon>Fungi</taxon>
        <taxon>Dikarya</taxon>
        <taxon>Ascomycota</taxon>
        <taxon>Pezizomycotina</taxon>
        <taxon>Sordariomycetes</taxon>
        <taxon>Xylariomycetidae</taxon>
        <taxon>Xylariales</taxon>
        <taxon>Xylariaceae</taxon>
        <taxon>Xylaria</taxon>
    </lineage>
</organism>
<accession>A0A9W8NG82</accession>
<sequence length="135" mass="15152">MWRDRVCWHCVACEEEVEWEEIAGERAESVERGMVDVDGVRDSLAKRLRSVGVAIVRCEGGCATLYLDRRARGELRADVSAKADRALWCPISAATVRLLVVWKVNFVEETSSIVVDIVSLCQGEFEPEVPAVRCR</sequence>